<name>A0A939FK14_9ACTN</name>
<dbReference type="PANTHER" id="PTHR30126:SF40">
    <property type="entry name" value="HTH-TYPE TRANSCRIPTIONAL REGULATOR GLTR"/>
    <property type="match status" value="1"/>
</dbReference>
<keyword evidence="4" id="KW-0804">Transcription</keyword>
<evidence type="ECO:0000259" key="5">
    <source>
        <dbReference type="PROSITE" id="PS50931"/>
    </source>
</evidence>
<reference evidence="6" key="1">
    <citation type="submission" date="2021-03" db="EMBL/GenBank/DDBJ databases">
        <title>Streptomyces strains.</title>
        <authorList>
            <person name="Lund M.B."/>
            <person name="Toerring T."/>
        </authorList>
    </citation>
    <scope>NUCLEOTIDE SEQUENCE</scope>
    <source>
        <strain evidence="6">JCM 4242</strain>
    </source>
</reference>
<dbReference type="EMBL" id="JAFMOF010000001">
    <property type="protein sequence ID" value="MBO0651442.1"/>
    <property type="molecule type" value="Genomic_DNA"/>
</dbReference>
<dbReference type="InterPro" id="IPR036388">
    <property type="entry name" value="WH-like_DNA-bd_sf"/>
</dbReference>
<dbReference type="InterPro" id="IPR005119">
    <property type="entry name" value="LysR_subst-bd"/>
</dbReference>
<dbReference type="SUPFAM" id="SSF46785">
    <property type="entry name" value="Winged helix' DNA-binding domain"/>
    <property type="match status" value="1"/>
</dbReference>
<evidence type="ECO:0000256" key="1">
    <source>
        <dbReference type="ARBA" id="ARBA00009437"/>
    </source>
</evidence>
<evidence type="ECO:0000313" key="7">
    <source>
        <dbReference type="Proteomes" id="UP000664781"/>
    </source>
</evidence>
<dbReference type="FunFam" id="1.10.10.10:FF:000001">
    <property type="entry name" value="LysR family transcriptional regulator"/>
    <property type="match status" value="1"/>
</dbReference>
<keyword evidence="7" id="KW-1185">Reference proteome</keyword>
<evidence type="ECO:0000256" key="2">
    <source>
        <dbReference type="ARBA" id="ARBA00023015"/>
    </source>
</evidence>
<dbReference type="PROSITE" id="PS50931">
    <property type="entry name" value="HTH_LYSR"/>
    <property type="match status" value="1"/>
</dbReference>
<dbReference type="Pfam" id="PF00126">
    <property type="entry name" value="HTH_1"/>
    <property type="match status" value="1"/>
</dbReference>
<dbReference type="Pfam" id="PF03466">
    <property type="entry name" value="LysR_substrate"/>
    <property type="match status" value="1"/>
</dbReference>
<dbReference type="Gene3D" id="1.10.10.10">
    <property type="entry name" value="Winged helix-like DNA-binding domain superfamily/Winged helix DNA-binding domain"/>
    <property type="match status" value="1"/>
</dbReference>
<comment type="caution">
    <text evidence="6">The sequence shown here is derived from an EMBL/GenBank/DDBJ whole genome shotgun (WGS) entry which is preliminary data.</text>
</comment>
<comment type="similarity">
    <text evidence="1">Belongs to the LysR transcriptional regulatory family.</text>
</comment>
<gene>
    <name evidence="6" type="ORF">J1792_01070</name>
</gene>
<dbReference type="GO" id="GO:0003700">
    <property type="term" value="F:DNA-binding transcription factor activity"/>
    <property type="evidence" value="ECO:0007669"/>
    <property type="project" value="InterPro"/>
</dbReference>
<proteinExistence type="inferred from homology"/>
<evidence type="ECO:0000313" key="6">
    <source>
        <dbReference type="EMBL" id="MBO0651442.1"/>
    </source>
</evidence>
<dbReference type="Gene3D" id="3.40.190.290">
    <property type="match status" value="1"/>
</dbReference>
<dbReference type="PANTHER" id="PTHR30126">
    <property type="entry name" value="HTH-TYPE TRANSCRIPTIONAL REGULATOR"/>
    <property type="match status" value="1"/>
</dbReference>
<dbReference type="InterPro" id="IPR000847">
    <property type="entry name" value="LysR_HTH_N"/>
</dbReference>
<keyword evidence="3" id="KW-0238">DNA-binding</keyword>
<dbReference type="SUPFAM" id="SSF53850">
    <property type="entry name" value="Periplasmic binding protein-like II"/>
    <property type="match status" value="1"/>
</dbReference>
<dbReference type="AlphaFoldDB" id="A0A939FK14"/>
<dbReference type="GO" id="GO:0000976">
    <property type="term" value="F:transcription cis-regulatory region binding"/>
    <property type="evidence" value="ECO:0007669"/>
    <property type="project" value="TreeGrafter"/>
</dbReference>
<protein>
    <submittedName>
        <fullName evidence="6">LysR family transcriptional regulator</fullName>
    </submittedName>
</protein>
<evidence type="ECO:0000256" key="3">
    <source>
        <dbReference type="ARBA" id="ARBA00023125"/>
    </source>
</evidence>
<organism evidence="6 7">
    <name type="scientific">Streptomyces triculaminicus</name>
    <dbReference type="NCBI Taxonomy" id="2816232"/>
    <lineage>
        <taxon>Bacteria</taxon>
        <taxon>Bacillati</taxon>
        <taxon>Actinomycetota</taxon>
        <taxon>Actinomycetes</taxon>
        <taxon>Kitasatosporales</taxon>
        <taxon>Streptomycetaceae</taxon>
        <taxon>Streptomyces</taxon>
    </lineage>
</organism>
<dbReference type="CDD" id="cd05466">
    <property type="entry name" value="PBP2_LTTR_substrate"/>
    <property type="match status" value="1"/>
</dbReference>
<dbReference type="RefSeq" id="WP_086566584.1">
    <property type="nucleotide sequence ID" value="NZ_JAFMOF010000001.1"/>
</dbReference>
<feature type="domain" description="HTH lysR-type" evidence="5">
    <location>
        <begin position="1"/>
        <end position="58"/>
    </location>
</feature>
<keyword evidence="2" id="KW-0805">Transcription regulation</keyword>
<dbReference type="InterPro" id="IPR036390">
    <property type="entry name" value="WH_DNA-bd_sf"/>
</dbReference>
<sequence>MDIRQLAAFHKVATLLSFTRAAAELKYAQSSVTGQIKRLENSLGVSLFERLPGGVVLAPAGQRLLPYAERMLSLAEEARTATAGAGLVSGTLTVGTTESVISYRMPPLLEFFHRRYPRLEVVLRPTPCAETLRAVRQGTLDAGFLPAPRGEHPGLRATVLGPAPLLLVAPPSHPLAAVRPVTTKDLARVPVLAPEESGGYRELFETAVRRVRGGPAGVLGFGTIESTKRGMRAGLGVGLLPAVAVADEIAAGSLVALDWTPPFEVFTQIVWRRGRQMPAELRTFIDRSVEFMAEDSGGNESGNPMSTAA</sequence>
<accession>A0A939FK14</accession>
<dbReference type="PRINTS" id="PR00039">
    <property type="entry name" value="HTHLYSR"/>
</dbReference>
<dbReference type="Proteomes" id="UP000664781">
    <property type="component" value="Unassembled WGS sequence"/>
</dbReference>
<evidence type="ECO:0000256" key="4">
    <source>
        <dbReference type="ARBA" id="ARBA00023163"/>
    </source>
</evidence>